<sequence>SAAPQQLHHRLVFETSQGNRQVVDGVRIPVSTTSPPVLGPPLAAGSWLVHEGPGNAQSHHWGSVVAVNGQTTIPQRYAIDFFGLDATRHAVKVERTSRLKPVTESGGGRCWAA</sequence>
<proteinExistence type="predicted"/>
<accession>A0A699TW71</accession>
<comment type="caution">
    <text evidence="1">The sequence shown here is derived from an EMBL/GenBank/DDBJ whole genome shotgun (WGS) entry which is preliminary data.</text>
</comment>
<evidence type="ECO:0000313" key="1">
    <source>
        <dbReference type="EMBL" id="GFD13289.1"/>
    </source>
</evidence>
<feature type="non-terminal residue" evidence="1">
    <location>
        <position position="1"/>
    </location>
</feature>
<dbReference type="AlphaFoldDB" id="A0A699TW71"/>
<reference evidence="1" key="1">
    <citation type="journal article" date="2019" name="Sci. Rep.">
        <title>Draft genome of Tanacetum cinerariifolium, the natural source of mosquito coil.</title>
        <authorList>
            <person name="Yamashiro T."/>
            <person name="Shiraishi A."/>
            <person name="Satake H."/>
            <person name="Nakayama K."/>
        </authorList>
    </citation>
    <scope>NUCLEOTIDE SEQUENCE</scope>
</reference>
<organism evidence="1">
    <name type="scientific">Tanacetum cinerariifolium</name>
    <name type="common">Dalmatian daisy</name>
    <name type="synonym">Chrysanthemum cinerariifolium</name>
    <dbReference type="NCBI Taxonomy" id="118510"/>
    <lineage>
        <taxon>Eukaryota</taxon>
        <taxon>Viridiplantae</taxon>
        <taxon>Streptophyta</taxon>
        <taxon>Embryophyta</taxon>
        <taxon>Tracheophyta</taxon>
        <taxon>Spermatophyta</taxon>
        <taxon>Magnoliopsida</taxon>
        <taxon>eudicotyledons</taxon>
        <taxon>Gunneridae</taxon>
        <taxon>Pentapetalae</taxon>
        <taxon>asterids</taxon>
        <taxon>campanulids</taxon>
        <taxon>Asterales</taxon>
        <taxon>Asteraceae</taxon>
        <taxon>Asteroideae</taxon>
        <taxon>Anthemideae</taxon>
        <taxon>Anthemidinae</taxon>
        <taxon>Tanacetum</taxon>
    </lineage>
</organism>
<protein>
    <submittedName>
        <fullName evidence="1">Uncharacterized protein</fullName>
    </submittedName>
</protein>
<dbReference type="EMBL" id="BKCJ011271357">
    <property type="protein sequence ID" value="GFD13289.1"/>
    <property type="molecule type" value="Genomic_DNA"/>
</dbReference>
<name>A0A699TW71_TANCI</name>
<gene>
    <name evidence="1" type="ORF">Tci_885258</name>
</gene>